<feature type="domain" description="Enolpyruvate transferase" evidence="2">
    <location>
        <begin position="1"/>
        <end position="222"/>
    </location>
</feature>
<dbReference type="Gene3D" id="3.65.10.10">
    <property type="entry name" value="Enolpyruvate transferase domain"/>
    <property type="match status" value="1"/>
</dbReference>
<evidence type="ECO:0000313" key="4">
    <source>
        <dbReference type="Proteomes" id="UP000240608"/>
    </source>
</evidence>
<protein>
    <recommendedName>
        <fullName evidence="2">Enolpyruvate transferase domain-containing protein</fullName>
    </recommendedName>
</protein>
<dbReference type="Proteomes" id="UP000240608">
    <property type="component" value="Unassembled WGS sequence"/>
</dbReference>
<name>A0A2T4DDK6_9BACT</name>
<comment type="caution">
    <text evidence="3">The sequence shown here is derived from an EMBL/GenBank/DDBJ whole genome shotgun (WGS) entry which is preliminary data.</text>
</comment>
<gene>
    <name evidence="3" type="ORF">C9994_14775</name>
</gene>
<evidence type="ECO:0000256" key="1">
    <source>
        <dbReference type="ARBA" id="ARBA00022679"/>
    </source>
</evidence>
<dbReference type="GO" id="GO:0003866">
    <property type="term" value="F:3-phosphoshikimate 1-carboxyvinyltransferase activity"/>
    <property type="evidence" value="ECO:0007669"/>
    <property type="project" value="TreeGrafter"/>
</dbReference>
<dbReference type="PANTHER" id="PTHR21090">
    <property type="entry name" value="AROM/DEHYDROQUINATE SYNTHASE"/>
    <property type="match status" value="1"/>
</dbReference>
<dbReference type="InterPro" id="IPR036968">
    <property type="entry name" value="Enolpyruvate_Tfrase_sf"/>
</dbReference>
<organism evidence="3 4">
    <name type="scientific">Marivirga lumbricoides</name>
    <dbReference type="NCBI Taxonomy" id="1046115"/>
    <lineage>
        <taxon>Bacteria</taxon>
        <taxon>Pseudomonadati</taxon>
        <taxon>Bacteroidota</taxon>
        <taxon>Cytophagia</taxon>
        <taxon>Cytophagales</taxon>
        <taxon>Marivirgaceae</taxon>
        <taxon>Marivirga</taxon>
    </lineage>
</organism>
<dbReference type="GO" id="GO:0009423">
    <property type="term" value="P:chorismate biosynthetic process"/>
    <property type="evidence" value="ECO:0007669"/>
    <property type="project" value="TreeGrafter"/>
</dbReference>
<evidence type="ECO:0000259" key="2">
    <source>
        <dbReference type="Pfam" id="PF00275"/>
    </source>
</evidence>
<dbReference type="PANTHER" id="PTHR21090:SF5">
    <property type="entry name" value="PENTAFUNCTIONAL AROM POLYPEPTIDE"/>
    <property type="match status" value="1"/>
</dbReference>
<sequence length="232" mass="25899">MTISLMEKAGIKVIQEANTYTISKQEYKTISHTVESDWSAASYWYSYIALSPLGSEILLKGLMKKSYQGDQAIVEIMENLGVKTTFNNEGAHLKKVSSPGSSLLSIDFKKFPDLAQTVLVCCAPLKVNLQLSGLESLRIKETDRIAALQAELGKFGCQLIEEEAGKWFFNSENFIAEENISIHTYEDHRMAMSFAPLALIAPLTIEDVDVVKKSYPGFWKDLDSVGMELIEK</sequence>
<dbReference type="PROSITE" id="PS00885">
    <property type="entry name" value="EPSP_SYNTHASE_2"/>
    <property type="match status" value="1"/>
</dbReference>
<dbReference type="InterPro" id="IPR001986">
    <property type="entry name" value="Enolpyruvate_Tfrase_dom"/>
</dbReference>
<dbReference type="InterPro" id="IPR013792">
    <property type="entry name" value="RNA3'P_cycl/enolpyr_Trfase_a/b"/>
</dbReference>
<reference evidence="3 4" key="1">
    <citation type="submission" date="2018-03" db="EMBL/GenBank/DDBJ databases">
        <title>Cross-interface Injection: A General Nanoliter Liquid Handling Method Applied to Single Cells Genome Amplification Automated Nanoliter Liquid Handling Applied to Single Cell Multiple Displacement Amplification.</title>
        <authorList>
            <person name="Yun J."/>
            <person name="Xu P."/>
            <person name="Xu J."/>
            <person name="Dai X."/>
            <person name="Wang Y."/>
            <person name="Zheng X."/>
            <person name="Cao C."/>
            <person name="Yi Q."/>
            <person name="Zhu Y."/>
            <person name="Wang L."/>
            <person name="Dong Z."/>
            <person name="Huang Y."/>
            <person name="Huang L."/>
            <person name="Du W."/>
        </authorList>
    </citation>
    <scope>NUCLEOTIDE SEQUENCE [LARGE SCALE GENOMIC DNA]</scope>
    <source>
        <strain evidence="3 4">Z-D1-2</strain>
    </source>
</reference>
<dbReference type="EMBL" id="PYVU01000289">
    <property type="protein sequence ID" value="PTB91904.1"/>
    <property type="molecule type" value="Genomic_DNA"/>
</dbReference>
<dbReference type="Pfam" id="PF00275">
    <property type="entry name" value="EPSP_synthase"/>
    <property type="match status" value="1"/>
</dbReference>
<evidence type="ECO:0000313" key="3">
    <source>
        <dbReference type="EMBL" id="PTB91904.1"/>
    </source>
</evidence>
<keyword evidence="1" id="KW-0808">Transferase</keyword>
<proteinExistence type="predicted"/>
<dbReference type="AlphaFoldDB" id="A0A2T4DDK6"/>
<dbReference type="SUPFAM" id="SSF55205">
    <property type="entry name" value="EPT/RTPC-like"/>
    <property type="match status" value="1"/>
</dbReference>
<accession>A0A2T4DDK6</accession>
<dbReference type="InterPro" id="IPR023193">
    <property type="entry name" value="EPSP_synthase_CS"/>
</dbReference>